<dbReference type="GO" id="GO:0006635">
    <property type="term" value="P:fatty acid beta-oxidation"/>
    <property type="evidence" value="ECO:0007669"/>
    <property type="project" value="TreeGrafter"/>
</dbReference>
<dbReference type="CDD" id="cd06558">
    <property type="entry name" value="crotonase-like"/>
    <property type="match status" value="1"/>
</dbReference>
<dbReference type="InterPro" id="IPR014748">
    <property type="entry name" value="Enoyl-CoA_hydra_C"/>
</dbReference>
<sequence>METPDDAVVLTETRGRVGLITLNRPKQLNALNDALMDALGAALKAFDADSAIGCMVVTGSDKAFAAGADITAMAKKTFPASYAEDFITRNWEAMMQIRKPVIAAVRGFALGGGCELAMMCDLIVAADNAQFGQPEIKLGIIPGAGGTQRLTRAVGKAKAMDLILTGRMMDAHEAERSGLVARVVPLQQTLDEAVAMAETISSFSQPSVLMAKESVNRAFESSLSEGLRFERRLFQSLFATADQKEGMAAFLEKRKPLFTNK</sequence>
<dbReference type="FunFam" id="3.90.226.10:FF:000019">
    <property type="entry name" value="Enoyl-CoA hydratase, mitochondrial"/>
    <property type="match status" value="1"/>
</dbReference>
<dbReference type="AlphaFoldDB" id="A0A8I1MWB3"/>
<dbReference type="InterPro" id="IPR029045">
    <property type="entry name" value="ClpP/crotonase-like_dom_sf"/>
</dbReference>
<comment type="catalytic activity">
    <reaction evidence="7">
        <text>a (3S)-3-hydroxyacyl-CoA = a (2E)-enoyl-CoA + H2O</text>
        <dbReference type="Rhea" id="RHEA:16105"/>
        <dbReference type="ChEBI" id="CHEBI:15377"/>
        <dbReference type="ChEBI" id="CHEBI:57318"/>
        <dbReference type="ChEBI" id="CHEBI:58856"/>
        <dbReference type="EC" id="4.2.1.17"/>
    </reaction>
</comment>
<dbReference type="RefSeq" id="WP_276705997.1">
    <property type="nucleotide sequence ID" value="NZ_JAFKMQ010000009.1"/>
</dbReference>
<evidence type="ECO:0000256" key="7">
    <source>
        <dbReference type="ARBA" id="ARBA00023709"/>
    </source>
</evidence>
<comment type="catalytic activity">
    <reaction evidence="8">
        <text>a 4-saturated-(3S)-3-hydroxyacyl-CoA = a (3E)-enoyl-CoA + H2O</text>
        <dbReference type="Rhea" id="RHEA:20724"/>
        <dbReference type="ChEBI" id="CHEBI:15377"/>
        <dbReference type="ChEBI" id="CHEBI:58521"/>
        <dbReference type="ChEBI" id="CHEBI:137480"/>
        <dbReference type="EC" id="4.2.1.17"/>
    </reaction>
</comment>
<evidence type="ECO:0000256" key="9">
    <source>
        <dbReference type="RuleBase" id="RU003707"/>
    </source>
</evidence>
<dbReference type="InterPro" id="IPR001753">
    <property type="entry name" value="Enoyl-CoA_hydra/iso"/>
</dbReference>
<evidence type="ECO:0000256" key="3">
    <source>
        <dbReference type="ARBA" id="ARBA00012076"/>
    </source>
</evidence>
<dbReference type="EMBL" id="JAFKMR010000013">
    <property type="protein sequence ID" value="MBN8743761.1"/>
    <property type="molecule type" value="Genomic_DNA"/>
</dbReference>
<dbReference type="FunFam" id="1.10.12.10:FF:000001">
    <property type="entry name" value="Probable enoyl-CoA hydratase, mitochondrial"/>
    <property type="match status" value="1"/>
</dbReference>
<dbReference type="PANTHER" id="PTHR11941:SF54">
    <property type="entry name" value="ENOYL-COA HYDRATASE, MITOCHONDRIAL"/>
    <property type="match status" value="1"/>
</dbReference>
<evidence type="ECO:0000313" key="10">
    <source>
        <dbReference type="EMBL" id="MBN8743761.1"/>
    </source>
</evidence>
<protein>
    <recommendedName>
        <fullName evidence="3">enoyl-CoA hydratase</fullName>
        <ecNumber evidence="3">4.2.1.17</ecNumber>
    </recommendedName>
</protein>
<gene>
    <name evidence="10" type="ORF">J0I24_05575</name>
</gene>
<organism evidence="10 11">
    <name type="scientific">Thiomonas arsenitoxydans (strain DSM 22701 / CIP 110005 / 3As)</name>
    <dbReference type="NCBI Taxonomy" id="426114"/>
    <lineage>
        <taxon>Bacteria</taxon>
        <taxon>Pseudomonadati</taxon>
        <taxon>Pseudomonadota</taxon>
        <taxon>Betaproteobacteria</taxon>
        <taxon>Burkholderiales</taxon>
        <taxon>Thiomonas</taxon>
    </lineage>
</organism>
<dbReference type="SUPFAM" id="SSF52096">
    <property type="entry name" value="ClpP/crotonase"/>
    <property type="match status" value="1"/>
</dbReference>
<comment type="similarity">
    <text evidence="2 9">Belongs to the enoyl-CoA hydratase/isomerase family.</text>
</comment>
<evidence type="ECO:0000256" key="5">
    <source>
        <dbReference type="ARBA" id="ARBA00023098"/>
    </source>
</evidence>
<dbReference type="PANTHER" id="PTHR11941">
    <property type="entry name" value="ENOYL-COA HYDRATASE-RELATED"/>
    <property type="match status" value="1"/>
</dbReference>
<evidence type="ECO:0000256" key="4">
    <source>
        <dbReference type="ARBA" id="ARBA00022832"/>
    </source>
</evidence>
<comment type="function">
    <text evidence="1">Could possibly oxidize fatty acids using specific components.</text>
</comment>
<evidence type="ECO:0000256" key="6">
    <source>
        <dbReference type="ARBA" id="ARBA00023239"/>
    </source>
</evidence>
<proteinExistence type="inferred from homology"/>
<dbReference type="InterPro" id="IPR018376">
    <property type="entry name" value="Enoyl-CoA_hyd/isom_CS"/>
</dbReference>
<keyword evidence="5" id="KW-0443">Lipid metabolism</keyword>
<keyword evidence="6 10" id="KW-0456">Lyase</keyword>
<dbReference type="Pfam" id="PF00378">
    <property type="entry name" value="ECH_1"/>
    <property type="match status" value="1"/>
</dbReference>
<dbReference type="Proteomes" id="UP000664800">
    <property type="component" value="Unassembled WGS sequence"/>
</dbReference>
<evidence type="ECO:0000256" key="2">
    <source>
        <dbReference type="ARBA" id="ARBA00005254"/>
    </source>
</evidence>
<evidence type="ECO:0000256" key="1">
    <source>
        <dbReference type="ARBA" id="ARBA00002994"/>
    </source>
</evidence>
<dbReference type="Gene3D" id="3.90.226.10">
    <property type="entry name" value="2-enoyl-CoA Hydratase, Chain A, domain 1"/>
    <property type="match status" value="1"/>
</dbReference>
<accession>A0A8I1MWB3</accession>
<reference evidence="10" key="1">
    <citation type="submission" date="2021-02" db="EMBL/GenBank/DDBJ databases">
        <title>Thiocyanate and organic carbon inputs drive convergent selection for specific autotrophic Afipia and Thiobacillus strains within complex microbiomes.</title>
        <authorList>
            <person name="Huddy R.J."/>
            <person name="Sachdeva R."/>
            <person name="Kadzinga F."/>
            <person name="Kantor R.S."/>
            <person name="Harrison S.T.L."/>
            <person name="Banfield J.F."/>
        </authorList>
    </citation>
    <scope>NUCLEOTIDE SEQUENCE</scope>
    <source>
        <strain evidence="10">SCN18_13_7_16_R3_B_64_19</strain>
    </source>
</reference>
<dbReference type="EC" id="4.2.1.17" evidence="3"/>
<evidence type="ECO:0000313" key="11">
    <source>
        <dbReference type="Proteomes" id="UP000664800"/>
    </source>
</evidence>
<dbReference type="NCBIfam" id="NF004517">
    <property type="entry name" value="PRK05862.1"/>
    <property type="match status" value="1"/>
</dbReference>
<dbReference type="GO" id="GO:0004300">
    <property type="term" value="F:enoyl-CoA hydratase activity"/>
    <property type="evidence" value="ECO:0007669"/>
    <property type="project" value="UniProtKB-EC"/>
</dbReference>
<keyword evidence="4" id="KW-0276">Fatty acid metabolism</keyword>
<evidence type="ECO:0000256" key="8">
    <source>
        <dbReference type="ARBA" id="ARBA00023717"/>
    </source>
</evidence>
<name>A0A8I1MWB3_THIA3</name>
<comment type="caution">
    <text evidence="10">The sequence shown here is derived from an EMBL/GenBank/DDBJ whole genome shotgun (WGS) entry which is preliminary data.</text>
</comment>
<dbReference type="PROSITE" id="PS00166">
    <property type="entry name" value="ENOYL_COA_HYDRATASE"/>
    <property type="match status" value="1"/>
</dbReference>
<dbReference type="Gene3D" id="1.10.12.10">
    <property type="entry name" value="Lyase 2-enoyl-coa Hydratase, Chain A, domain 2"/>
    <property type="match status" value="1"/>
</dbReference>